<feature type="region of interest" description="Disordered" evidence="1">
    <location>
        <begin position="228"/>
        <end position="298"/>
    </location>
</feature>
<reference evidence="2 3" key="1">
    <citation type="submission" date="2019-04" db="EMBL/GenBank/DDBJ databases">
        <title>Friends and foes A comparative genomics study of 23 Aspergillus species from section Flavi.</title>
        <authorList>
            <consortium name="DOE Joint Genome Institute"/>
            <person name="Kjaerbolling I."/>
            <person name="Vesth T."/>
            <person name="Frisvad J.C."/>
            <person name="Nybo J.L."/>
            <person name="Theobald S."/>
            <person name="Kildgaard S."/>
            <person name="Isbrandt T."/>
            <person name="Kuo A."/>
            <person name="Sato A."/>
            <person name="Lyhne E.K."/>
            <person name="Kogle M.E."/>
            <person name="Wiebenga A."/>
            <person name="Kun R.S."/>
            <person name="Lubbers R.J."/>
            <person name="Makela M.R."/>
            <person name="Barry K."/>
            <person name="Chovatia M."/>
            <person name="Clum A."/>
            <person name="Daum C."/>
            <person name="Haridas S."/>
            <person name="He G."/>
            <person name="LaButti K."/>
            <person name="Lipzen A."/>
            <person name="Mondo S."/>
            <person name="Riley R."/>
            <person name="Salamov A."/>
            <person name="Simmons B.A."/>
            <person name="Magnuson J.K."/>
            <person name="Henrissat B."/>
            <person name="Mortensen U.H."/>
            <person name="Larsen T.O."/>
            <person name="Devries R.P."/>
            <person name="Grigoriev I.V."/>
            <person name="Machida M."/>
            <person name="Baker S.E."/>
            <person name="Andersen M.R."/>
        </authorList>
    </citation>
    <scope>NUCLEOTIDE SEQUENCE [LARGE SCALE GENOMIC DNA]</scope>
    <source>
        <strain evidence="2 3">CBS 151.66</strain>
    </source>
</reference>
<dbReference type="OrthoDB" id="3045089at2759"/>
<dbReference type="Proteomes" id="UP000326565">
    <property type="component" value="Unassembled WGS sequence"/>
</dbReference>
<feature type="compositionally biased region" description="Polar residues" evidence="1">
    <location>
        <begin position="228"/>
        <end position="248"/>
    </location>
</feature>
<dbReference type="EMBL" id="ML732171">
    <property type="protein sequence ID" value="KAB8077227.1"/>
    <property type="molecule type" value="Genomic_DNA"/>
</dbReference>
<protein>
    <submittedName>
        <fullName evidence="2">Uncharacterized protein</fullName>
    </submittedName>
</protein>
<gene>
    <name evidence="2" type="ORF">BDV29DRAFT_64716</name>
</gene>
<evidence type="ECO:0000313" key="3">
    <source>
        <dbReference type="Proteomes" id="UP000326565"/>
    </source>
</evidence>
<keyword evidence="3" id="KW-1185">Reference proteome</keyword>
<accession>A0A5N5XAX8</accession>
<organism evidence="2 3">
    <name type="scientific">Aspergillus leporis</name>
    <dbReference type="NCBI Taxonomy" id="41062"/>
    <lineage>
        <taxon>Eukaryota</taxon>
        <taxon>Fungi</taxon>
        <taxon>Dikarya</taxon>
        <taxon>Ascomycota</taxon>
        <taxon>Pezizomycotina</taxon>
        <taxon>Eurotiomycetes</taxon>
        <taxon>Eurotiomycetidae</taxon>
        <taxon>Eurotiales</taxon>
        <taxon>Aspergillaceae</taxon>
        <taxon>Aspergillus</taxon>
        <taxon>Aspergillus subgen. Circumdati</taxon>
    </lineage>
</organism>
<evidence type="ECO:0000313" key="2">
    <source>
        <dbReference type="EMBL" id="KAB8077227.1"/>
    </source>
</evidence>
<evidence type="ECO:0000256" key="1">
    <source>
        <dbReference type="SAM" id="MobiDB-lite"/>
    </source>
</evidence>
<proteinExistence type="predicted"/>
<name>A0A5N5XAX8_9EURO</name>
<sequence>MTPAPNPSTADILTLTKLTWDLYHNCYLVTDDAPEGFKQLINELASLQSVLRALRDNVNSNASFFDDLEEGRRNTLQRCLNSCSKTLQQLKELTTRYRNMGMGDGKQFWKRVKWITHRGQIDDLKSRVMVHTCNLSLCMSSIGNSTLARIERSMSDALKQESVPSTVESPYLREERVLKTPPIPKEDEDVGFEERQLVDLKNLHTRTQSCTVRISSESIFAGRSEWSMSTGLTSSPSVNSQPKRSMSQHYVVRRTRSSASEPRNLWTPRSEHSQLGIHPALREESPPLPRTESPLNEPKNTAVTNAVATAMQQLQQVRLREQLLRPLRYEPRDKLHPPYVELTRKFTHLVNNELRIKRLSTSDWLRVAVWWLLKARATLANPARPSLVSPRGSRNPSTESWVSSHQAYADLLKASYILYDIVLTDESSHAILTDENRKLISDLSEGIKEEFAQFTSVDIPDYSVIHSLRLDIWEPLQPEEAVENGSNVITNLNNARWITVDQEDAGDEDEKVFYRTFVNAGIGRKRLRMRTKGAPYMLILSTKEGESEPKITICNQSGALCLQRDFLHEDLAQMIRIRQAALGGFPDMRISEPVLLRFDTKSISISFQHASDLQYFINLPKAYFDAVRQREPVDYDQFSETVIFKGSVELFEQLKAPSMKPMNPSASHKSCEVRILERAYGEAWQSVRRMVISSSAAEQTPRCIEFFMPMSRVQVSRDTDVRQVLVKWSDTCQERSTKTDGNYHPLFSYIYDDNSPNIGLSLYFRSQKQAEEFERVTLSMSLLPCFSWNQPSSSGHIYDVVDPALDQKQYKAILVVKSRLTWKYCNLYYLYRDTDYAYEHRAVRVRFPSIFYTDYISSHVDKLYPADRPVSFSHCEKKVGNMTTEFNDESLLRGFVSSLSIWYELLFSRRATSLVTKGKSFFGARKSNKGETEVQLWKKGTSIQMAARWDDHISDKWLTISIPPGALQPPKESTRVDFSALQHERGTFLNMAGILAVGPKDPNMARRSGQLMITFATARDRHEFISALECDSVPPAYMI</sequence>
<dbReference type="AlphaFoldDB" id="A0A5N5XAX8"/>